<sequence length="462" mass="52698">MTSNVEYSQEMSSLSVCVADSTSTTQLVKEDIPLIPKPQNDICSRCCCWFWRRCCRERELRSRTIVIGQHSPEKFPANVIRNQKYNFITFLPLVLFQQFKFFLNLYFLVMATSQFIPDIRIGYLYTYWGPLSFVLTVTIFREAVDDFRRYQRDKEVNSQRYRRLVRGKDSELVPSSKLRVGDLVVVEKDQRVPADLVLLRTTERSGACFVRTDQLDGETDWKLRLAVPATQKLDSDSQLFDIKAALFVEKPQRDIHSFIGTFTRHDGYGSEDSLDVENTLWANCVVASGVALGVVVYTGSETRSVMNNSQPRSKVGLLDMEINQLTKVLFVAVLGLAIIMMCLKGFSGPWYRYMFRFVLLFSYIIPISSRAQHDKRVSQLRHRGGSESLLLAPFTVADSHFLTSVATPSWSATAVLLGIACRTVRNFIPGTQWFGKPIQVLGYGHIQHGEIGWFDLTPQPMN</sequence>
<dbReference type="GO" id="GO:0005768">
    <property type="term" value="C:endosome"/>
    <property type="evidence" value="ECO:0007669"/>
    <property type="project" value="TreeGrafter"/>
</dbReference>
<feature type="transmembrane region" description="Helical" evidence="1">
    <location>
        <begin position="87"/>
        <end position="109"/>
    </location>
</feature>
<dbReference type="Pfam" id="PF16209">
    <property type="entry name" value="PhoLip_ATPase_N"/>
    <property type="match status" value="1"/>
</dbReference>
<dbReference type="Pfam" id="PF00122">
    <property type="entry name" value="E1-E2_ATPase"/>
    <property type="match status" value="1"/>
</dbReference>
<dbReference type="GO" id="GO:0006890">
    <property type="term" value="P:retrograde vesicle-mediated transport, Golgi to endoplasmic reticulum"/>
    <property type="evidence" value="ECO:0007669"/>
    <property type="project" value="TreeGrafter"/>
</dbReference>
<evidence type="ECO:0000256" key="1">
    <source>
        <dbReference type="SAM" id="Phobius"/>
    </source>
</evidence>
<feature type="transmembrane region" description="Helical" evidence="1">
    <location>
        <begin position="121"/>
        <end position="140"/>
    </location>
</feature>
<dbReference type="SUPFAM" id="SSF81665">
    <property type="entry name" value="Calcium ATPase, transmembrane domain M"/>
    <property type="match status" value="1"/>
</dbReference>
<dbReference type="AlphaFoldDB" id="A0A7R9AZ54"/>
<feature type="domain" description="P-type ATPase N-terminal" evidence="3">
    <location>
        <begin position="71"/>
        <end position="128"/>
    </location>
</feature>
<dbReference type="InterPro" id="IPR008250">
    <property type="entry name" value="ATPase_P-typ_transduc_dom_A_sf"/>
</dbReference>
<keyword evidence="1" id="KW-0812">Transmembrane</keyword>
<dbReference type="GO" id="GO:0140326">
    <property type="term" value="F:ATPase-coupled intramembrane lipid transporter activity"/>
    <property type="evidence" value="ECO:0007669"/>
    <property type="project" value="TreeGrafter"/>
</dbReference>
<evidence type="ECO:0000259" key="2">
    <source>
        <dbReference type="Pfam" id="PF00122"/>
    </source>
</evidence>
<gene>
    <name evidence="4" type="ORF">TSIB3V08_LOCUS7216</name>
</gene>
<dbReference type="InterPro" id="IPR032631">
    <property type="entry name" value="P-type_ATPase_N"/>
</dbReference>
<name>A0A7R9AZ54_TIMSH</name>
<evidence type="ECO:0008006" key="5">
    <source>
        <dbReference type="Google" id="ProtNLM"/>
    </source>
</evidence>
<dbReference type="PANTHER" id="PTHR24092">
    <property type="entry name" value="PROBABLE PHOSPHOLIPID-TRANSPORTING ATPASE"/>
    <property type="match status" value="1"/>
</dbReference>
<dbReference type="InterPro" id="IPR059000">
    <property type="entry name" value="ATPase_P-type_domA"/>
</dbReference>
<reference evidence="4" key="1">
    <citation type="submission" date="2020-11" db="EMBL/GenBank/DDBJ databases">
        <authorList>
            <person name="Tran Van P."/>
        </authorList>
    </citation>
    <scope>NUCLEOTIDE SEQUENCE</scope>
</reference>
<dbReference type="Gene3D" id="2.70.150.10">
    <property type="entry name" value="Calcium-transporting ATPase, cytoplasmic transduction domain A"/>
    <property type="match status" value="1"/>
</dbReference>
<protein>
    <recommendedName>
        <fullName evidence="5">P-type phospholipid transporter</fullName>
    </recommendedName>
</protein>
<dbReference type="GO" id="GO:0005802">
    <property type="term" value="C:trans-Golgi network"/>
    <property type="evidence" value="ECO:0007669"/>
    <property type="project" value="TreeGrafter"/>
</dbReference>
<dbReference type="SUPFAM" id="SSF81653">
    <property type="entry name" value="Calcium ATPase, transduction domain A"/>
    <property type="match status" value="1"/>
</dbReference>
<feature type="domain" description="P-type ATPase A" evidence="2">
    <location>
        <begin position="162"/>
        <end position="303"/>
    </location>
</feature>
<feature type="transmembrane region" description="Helical" evidence="1">
    <location>
        <begin position="328"/>
        <end position="347"/>
    </location>
</feature>
<dbReference type="EMBL" id="OC003311">
    <property type="protein sequence ID" value="CAD7263129.1"/>
    <property type="molecule type" value="Genomic_DNA"/>
</dbReference>
<dbReference type="InterPro" id="IPR023298">
    <property type="entry name" value="ATPase_P-typ_TM_dom_sf"/>
</dbReference>
<organism evidence="4">
    <name type="scientific">Timema shepardi</name>
    <name type="common">Walking stick</name>
    <dbReference type="NCBI Taxonomy" id="629360"/>
    <lineage>
        <taxon>Eukaryota</taxon>
        <taxon>Metazoa</taxon>
        <taxon>Ecdysozoa</taxon>
        <taxon>Arthropoda</taxon>
        <taxon>Hexapoda</taxon>
        <taxon>Insecta</taxon>
        <taxon>Pterygota</taxon>
        <taxon>Neoptera</taxon>
        <taxon>Polyneoptera</taxon>
        <taxon>Phasmatodea</taxon>
        <taxon>Timematodea</taxon>
        <taxon>Timematoidea</taxon>
        <taxon>Timematidae</taxon>
        <taxon>Timema</taxon>
    </lineage>
</organism>
<keyword evidence="1" id="KW-1133">Transmembrane helix</keyword>
<keyword evidence="1" id="KW-0472">Membrane</keyword>
<dbReference type="GO" id="GO:0006897">
    <property type="term" value="P:endocytosis"/>
    <property type="evidence" value="ECO:0007669"/>
    <property type="project" value="TreeGrafter"/>
</dbReference>
<dbReference type="GO" id="GO:0005886">
    <property type="term" value="C:plasma membrane"/>
    <property type="evidence" value="ECO:0007669"/>
    <property type="project" value="TreeGrafter"/>
</dbReference>
<evidence type="ECO:0000259" key="3">
    <source>
        <dbReference type="Pfam" id="PF16209"/>
    </source>
</evidence>
<accession>A0A7R9AZ54</accession>
<proteinExistence type="predicted"/>
<dbReference type="PANTHER" id="PTHR24092:SF5">
    <property type="entry name" value="PHOSPHOLIPID-TRANSPORTING ATPASE"/>
    <property type="match status" value="1"/>
</dbReference>
<evidence type="ECO:0000313" key="4">
    <source>
        <dbReference type="EMBL" id="CAD7263129.1"/>
    </source>
</evidence>
<dbReference type="GO" id="GO:0045332">
    <property type="term" value="P:phospholipid translocation"/>
    <property type="evidence" value="ECO:0007669"/>
    <property type="project" value="TreeGrafter"/>
</dbReference>